<evidence type="ECO:0000313" key="1">
    <source>
        <dbReference type="EMBL" id="GBP12438.1"/>
    </source>
</evidence>
<comment type="caution">
    <text evidence="1">The sequence shown here is derived from an EMBL/GenBank/DDBJ whole genome shotgun (WGS) entry which is preliminary data.</text>
</comment>
<evidence type="ECO:0000313" key="2">
    <source>
        <dbReference type="Proteomes" id="UP000299102"/>
    </source>
</evidence>
<organism evidence="1 2">
    <name type="scientific">Eumeta variegata</name>
    <name type="common">Bagworm moth</name>
    <name type="synonym">Eumeta japonica</name>
    <dbReference type="NCBI Taxonomy" id="151549"/>
    <lineage>
        <taxon>Eukaryota</taxon>
        <taxon>Metazoa</taxon>
        <taxon>Ecdysozoa</taxon>
        <taxon>Arthropoda</taxon>
        <taxon>Hexapoda</taxon>
        <taxon>Insecta</taxon>
        <taxon>Pterygota</taxon>
        <taxon>Neoptera</taxon>
        <taxon>Endopterygota</taxon>
        <taxon>Lepidoptera</taxon>
        <taxon>Glossata</taxon>
        <taxon>Ditrysia</taxon>
        <taxon>Tineoidea</taxon>
        <taxon>Psychidae</taxon>
        <taxon>Oiketicinae</taxon>
        <taxon>Eumeta</taxon>
    </lineage>
</organism>
<dbReference type="AlphaFoldDB" id="A0A4C1TG67"/>
<dbReference type="EMBL" id="BGZK01000051">
    <property type="protein sequence ID" value="GBP12438.1"/>
    <property type="molecule type" value="Genomic_DNA"/>
</dbReference>
<keyword evidence="2" id="KW-1185">Reference proteome</keyword>
<name>A0A4C1TG67_EUMVA</name>
<proteinExistence type="predicted"/>
<gene>
    <name evidence="1" type="ORF">EVAR_75849_1</name>
</gene>
<sequence>MNFICIAGLVRARPGAPSIAPITAIVFAPAAGARAHALSRPPTATSKLPAPGKTSTSEKIRFILACFHEKSPEVTQILDEPGSGRLPLIPELKSGIAARRRRIYIHRGKEPAIAEAEGGYLQRRNIFISGTIISMSLFCNGGKICRTRNIGTAAGGGIGDRKRNGKQNQEWDYIKNRKQTEIKNEIGVNNEYRDGSELKT</sequence>
<reference evidence="1 2" key="1">
    <citation type="journal article" date="2019" name="Commun. Biol.">
        <title>The bagworm genome reveals a unique fibroin gene that provides high tensile strength.</title>
        <authorList>
            <person name="Kono N."/>
            <person name="Nakamura H."/>
            <person name="Ohtoshi R."/>
            <person name="Tomita M."/>
            <person name="Numata K."/>
            <person name="Arakawa K."/>
        </authorList>
    </citation>
    <scope>NUCLEOTIDE SEQUENCE [LARGE SCALE GENOMIC DNA]</scope>
</reference>
<dbReference type="Proteomes" id="UP000299102">
    <property type="component" value="Unassembled WGS sequence"/>
</dbReference>
<protein>
    <submittedName>
        <fullName evidence="1">Uncharacterized protein</fullName>
    </submittedName>
</protein>
<accession>A0A4C1TG67</accession>